<accession>A0A4S8JBW2</accession>
<feature type="compositionally biased region" description="Basic and acidic residues" evidence="1">
    <location>
        <begin position="1"/>
        <end position="18"/>
    </location>
</feature>
<dbReference type="EMBL" id="PYDT01000006">
    <property type="protein sequence ID" value="THU58544.1"/>
    <property type="molecule type" value="Genomic_DNA"/>
</dbReference>
<keyword evidence="3" id="KW-1185">Reference proteome</keyword>
<dbReference type="Proteomes" id="UP000317650">
    <property type="component" value="Chromosome 3"/>
</dbReference>
<sequence length="109" mass="11711">MEAPGEHTPHGGPRDEHPAATSEHYWRLFNDPGLSPLEGPFVDPSPVSSEAIQDLAQQSLGASRLSSKGTSFGISTLESSGQEAKGISLTSRPGWHALKRARAIRYPYS</sequence>
<protein>
    <submittedName>
        <fullName evidence="2">Uncharacterized protein</fullName>
    </submittedName>
</protein>
<proteinExistence type="predicted"/>
<organism evidence="2 3">
    <name type="scientific">Musa balbisiana</name>
    <name type="common">Banana</name>
    <dbReference type="NCBI Taxonomy" id="52838"/>
    <lineage>
        <taxon>Eukaryota</taxon>
        <taxon>Viridiplantae</taxon>
        <taxon>Streptophyta</taxon>
        <taxon>Embryophyta</taxon>
        <taxon>Tracheophyta</taxon>
        <taxon>Spermatophyta</taxon>
        <taxon>Magnoliopsida</taxon>
        <taxon>Liliopsida</taxon>
        <taxon>Zingiberales</taxon>
        <taxon>Musaceae</taxon>
        <taxon>Musa</taxon>
    </lineage>
</organism>
<evidence type="ECO:0000313" key="2">
    <source>
        <dbReference type="EMBL" id="THU58544.1"/>
    </source>
</evidence>
<reference evidence="2 3" key="1">
    <citation type="journal article" date="2019" name="Nat. Plants">
        <title>Genome sequencing of Musa balbisiana reveals subgenome evolution and function divergence in polyploid bananas.</title>
        <authorList>
            <person name="Yao X."/>
        </authorList>
    </citation>
    <scope>NUCLEOTIDE SEQUENCE [LARGE SCALE GENOMIC DNA]</scope>
    <source>
        <strain evidence="3">cv. DH-PKW</strain>
        <tissue evidence="2">Leaves</tissue>
    </source>
</reference>
<feature type="region of interest" description="Disordered" evidence="1">
    <location>
        <begin position="1"/>
        <end position="23"/>
    </location>
</feature>
<evidence type="ECO:0000313" key="3">
    <source>
        <dbReference type="Proteomes" id="UP000317650"/>
    </source>
</evidence>
<comment type="caution">
    <text evidence="2">The sequence shown here is derived from an EMBL/GenBank/DDBJ whole genome shotgun (WGS) entry which is preliminary data.</text>
</comment>
<gene>
    <name evidence="2" type="ORF">C4D60_Mb03t15470</name>
</gene>
<name>A0A4S8JBW2_MUSBA</name>
<evidence type="ECO:0000256" key="1">
    <source>
        <dbReference type="SAM" id="MobiDB-lite"/>
    </source>
</evidence>
<dbReference type="AlphaFoldDB" id="A0A4S8JBW2"/>